<protein>
    <recommendedName>
        <fullName evidence="4">Gypsy retrotransposon integrase-like protein 1</fullName>
        <ecNumber evidence="2">3.1.26.4</ecNumber>
    </recommendedName>
</protein>
<dbReference type="Gene3D" id="1.10.340.70">
    <property type="match status" value="1"/>
</dbReference>
<dbReference type="OMA" id="THYTWIC"/>
<dbReference type="Pfam" id="PF17921">
    <property type="entry name" value="Integrase_H2C2"/>
    <property type="match status" value="1"/>
</dbReference>
<dbReference type="InterPro" id="IPR036397">
    <property type="entry name" value="RNaseH_sf"/>
</dbReference>
<feature type="domain" description="Reverse transcriptase" evidence="5">
    <location>
        <begin position="1"/>
        <end position="119"/>
    </location>
</feature>
<dbReference type="Pfam" id="PF00665">
    <property type="entry name" value="rve"/>
    <property type="match status" value="1"/>
</dbReference>
<comment type="similarity">
    <text evidence="1">Belongs to the beta type-B retroviral polymerase family. HERV class-II K(HML-2) pol subfamily.</text>
</comment>
<sequence>KFAFTFQHTHYTWICLPQGFHNSHSIFHFHMKVTLSSFSQPKLLLQYADDLLLATEIQEEHLKLLGELLKLLSAAGLKVNPRTAQLLKQQPNQHKVEVICQLLLPNSDAILRSFLGLVSYSREFIPDFAQLAKPLYDLLKKGAEWKWMEPHTEAMSTLKQRLMTVPALMNPDLTAPFHLEVIATEVALAAVLAQECPIAYASRVLTPVECEKNLLATFWTVKHFTYIVGLNPIILHTSHMPTDFLLSQLIKEGGVSNARLTHWSLLLQDTTTPTQSGGMVSGVRREDHNMDIGALQSTDSDIREVIKCLKQGTPLPEGSPYRNYKNNLCLTSDGSVLLYTGWPQTVWVVPQHLRQEMIYSLYDTPIGGHQGQEKTSRMQTVGWWPSIGKDIQDYCNNCLDNPSPCKRNAPLRSQWAEGPWTRIQIDFIGPLPPTARGNKFLLVVTDLFSKWVETFLVKNCTAQATAKALVEQLFTKWGLPLSIDSDQGTHFTGKVLQDALQLLGVTQKFHISYHPQSSGQVERLNRQIKTMLWKLLAVNGENWDQLLPLLLMCIRAMPSSASKVTPYEVMTGRQMRLPEHLWRDLGTLFTDREELNKYVHSLQQNIQQLHKSVAQQLGCSQKKAKRYFNQSAQQVQWNIGDKVMVLVFGTPEHTLC</sequence>
<dbReference type="InterPro" id="IPR041588">
    <property type="entry name" value="Integrase_H2C2"/>
</dbReference>
<dbReference type="Gene3D" id="3.30.70.270">
    <property type="match status" value="2"/>
</dbReference>
<dbReference type="InterPro" id="IPR041577">
    <property type="entry name" value="RT_RNaseH_2"/>
</dbReference>
<keyword evidence="8" id="KW-1185">Reference proteome</keyword>
<dbReference type="eggNOG" id="KOG0017">
    <property type="taxonomic scope" value="Eukaryota"/>
</dbReference>
<dbReference type="Gene3D" id="3.30.420.10">
    <property type="entry name" value="Ribonuclease H-like superfamily/Ribonuclease H"/>
    <property type="match status" value="1"/>
</dbReference>
<evidence type="ECO:0000256" key="1">
    <source>
        <dbReference type="ARBA" id="ARBA00010879"/>
    </source>
</evidence>
<dbReference type="GO" id="GO:0004523">
    <property type="term" value="F:RNA-DNA hybrid ribonuclease activity"/>
    <property type="evidence" value="ECO:0007669"/>
    <property type="project" value="UniProtKB-EC"/>
</dbReference>
<evidence type="ECO:0000256" key="4">
    <source>
        <dbReference type="ARBA" id="ARBA00039658"/>
    </source>
</evidence>
<reference evidence="8" key="1">
    <citation type="submission" date="2011-08" db="EMBL/GenBank/DDBJ databases">
        <title>The draft genome of Latimeria chalumnae.</title>
        <authorList>
            <person name="Di Palma F."/>
            <person name="Alfoldi J."/>
            <person name="Johnson J."/>
            <person name="Berlin A."/>
            <person name="Gnerre S."/>
            <person name="Jaffe D."/>
            <person name="MacCallum I."/>
            <person name="Young S."/>
            <person name="Walker B.J."/>
            <person name="Lander E."/>
            <person name="Lindblad-Toh K."/>
        </authorList>
    </citation>
    <scope>NUCLEOTIDE SEQUENCE [LARGE SCALE GENOMIC DNA]</scope>
    <source>
        <strain evidence="8">Wild caught</strain>
    </source>
</reference>
<dbReference type="HOGENOM" id="CLU_000384_9_5_1"/>
<keyword evidence="3" id="KW-0511">Multifunctional enzyme</keyword>
<dbReference type="GO" id="GO:0003676">
    <property type="term" value="F:nucleic acid binding"/>
    <property type="evidence" value="ECO:0007669"/>
    <property type="project" value="InterPro"/>
</dbReference>
<dbReference type="InterPro" id="IPR043128">
    <property type="entry name" value="Rev_trsase/Diguanyl_cyclase"/>
</dbReference>
<dbReference type="EMBL" id="AFYH01207617">
    <property type="status" value="NOT_ANNOTATED_CDS"/>
    <property type="molecule type" value="Genomic_DNA"/>
</dbReference>
<dbReference type="Pfam" id="PF17919">
    <property type="entry name" value="RT_RNaseH_2"/>
    <property type="match status" value="1"/>
</dbReference>
<dbReference type="InterPro" id="IPR001584">
    <property type="entry name" value="Integrase_cat-core"/>
</dbReference>
<evidence type="ECO:0000256" key="3">
    <source>
        <dbReference type="ARBA" id="ARBA00023268"/>
    </source>
</evidence>
<evidence type="ECO:0000313" key="8">
    <source>
        <dbReference type="Proteomes" id="UP000008672"/>
    </source>
</evidence>
<dbReference type="SUPFAM" id="SSF56672">
    <property type="entry name" value="DNA/RNA polymerases"/>
    <property type="match status" value="1"/>
</dbReference>
<dbReference type="InParanoid" id="H3AKR0"/>
<dbReference type="Pfam" id="PF00078">
    <property type="entry name" value="RVT_1"/>
    <property type="match status" value="1"/>
</dbReference>
<dbReference type="Proteomes" id="UP000008672">
    <property type="component" value="Unassembled WGS sequence"/>
</dbReference>
<reference evidence="7" key="2">
    <citation type="submission" date="2025-08" db="UniProtKB">
        <authorList>
            <consortium name="Ensembl"/>
        </authorList>
    </citation>
    <scope>IDENTIFICATION</scope>
</reference>
<accession>H3AKR0</accession>
<dbReference type="InterPro" id="IPR043502">
    <property type="entry name" value="DNA/RNA_pol_sf"/>
</dbReference>
<evidence type="ECO:0000259" key="5">
    <source>
        <dbReference type="PROSITE" id="PS50878"/>
    </source>
</evidence>
<dbReference type="STRING" id="7897.ENSLACP00000010231"/>
<dbReference type="FunCoup" id="H3AKR0">
    <property type="interactions" value="70"/>
</dbReference>
<dbReference type="AlphaFoldDB" id="H3AKR0"/>
<evidence type="ECO:0000259" key="6">
    <source>
        <dbReference type="PROSITE" id="PS50994"/>
    </source>
</evidence>
<proteinExistence type="inferred from homology"/>
<dbReference type="Ensembl" id="ENSLACT00000010308.1">
    <property type="protein sequence ID" value="ENSLACP00000010231.1"/>
    <property type="gene ID" value="ENSLACG00000009011.1"/>
</dbReference>
<dbReference type="FunFam" id="3.30.70.270:FF:000020">
    <property type="entry name" value="Transposon Tf2-6 polyprotein-like Protein"/>
    <property type="match status" value="1"/>
</dbReference>
<dbReference type="GeneTree" id="ENSGT01140000282569"/>
<dbReference type="InterPro" id="IPR012337">
    <property type="entry name" value="RNaseH-like_sf"/>
</dbReference>
<reference evidence="7" key="3">
    <citation type="submission" date="2025-09" db="UniProtKB">
        <authorList>
            <consortium name="Ensembl"/>
        </authorList>
    </citation>
    <scope>IDENTIFICATION</scope>
</reference>
<evidence type="ECO:0000256" key="2">
    <source>
        <dbReference type="ARBA" id="ARBA00012180"/>
    </source>
</evidence>
<dbReference type="PROSITE" id="PS50878">
    <property type="entry name" value="RT_POL"/>
    <property type="match status" value="1"/>
</dbReference>
<dbReference type="EC" id="3.1.26.4" evidence="2"/>
<dbReference type="InterPro" id="IPR050951">
    <property type="entry name" value="Retrovirus_Pol_polyprotein"/>
</dbReference>
<dbReference type="PANTHER" id="PTHR37984:SF5">
    <property type="entry name" value="PROTEIN NYNRIN-LIKE"/>
    <property type="match status" value="1"/>
</dbReference>
<dbReference type="SUPFAM" id="SSF53098">
    <property type="entry name" value="Ribonuclease H-like"/>
    <property type="match status" value="1"/>
</dbReference>
<dbReference type="Gene3D" id="3.10.10.10">
    <property type="entry name" value="HIV Type 1 Reverse Transcriptase, subunit A, domain 1"/>
    <property type="match status" value="1"/>
</dbReference>
<feature type="domain" description="Integrase catalytic" evidence="6">
    <location>
        <begin position="415"/>
        <end position="574"/>
    </location>
</feature>
<dbReference type="GO" id="GO:0015074">
    <property type="term" value="P:DNA integration"/>
    <property type="evidence" value="ECO:0007669"/>
    <property type="project" value="InterPro"/>
</dbReference>
<dbReference type="PROSITE" id="PS50994">
    <property type="entry name" value="INTEGRASE"/>
    <property type="match status" value="1"/>
</dbReference>
<evidence type="ECO:0000313" key="7">
    <source>
        <dbReference type="Ensembl" id="ENSLACP00000010231.1"/>
    </source>
</evidence>
<name>H3AKR0_LATCH</name>
<dbReference type="InterPro" id="IPR000477">
    <property type="entry name" value="RT_dom"/>
</dbReference>
<dbReference type="PANTHER" id="PTHR37984">
    <property type="entry name" value="PROTEIN CBG26694"/>
    <property type="match status" value="1"/>
</dbReference>
<dbReference type="FunFam" id="3.30.420.10:FF:000032">
    <property type="entry name" value="Retrovirus-related Pol polyprotein from transposon 297-like Protein"/>
    <property type="match status" value="1"/>
</dbReference>
<organism evidence="7 8">
    <name type="scientific">Latimeria chalumnae</name>
    <name type="common">Coelacanth</name>
    <dbReference type="NCBI Taxonomy" id="7897"/>
    <lineage>
        <taxon>Eukaryota</taxon>
        <taxon>Metazoa</taxon>
        <taxon>Chordata</taxon>
        <taxon>Craniata</taxon>
        <taxon>Vertebrata</taxon>
        <taxon>Euteleostomi</taxon>
        <taxon>Coelacanthiformes</taxon>
        <taxon>Coelacanthidae</taxon>
        <taxon>Latimeria</taxon>
    </lineage>
</organism>